<evidence type="ECO:0000256" key="1">
    <source>
        <dbReference type="ARBA" id="ARBA00022574"/>
    </source>
</evidence>
<dbReference type="Proteomes" id="UP000271098">
    <property type="component" value="Unassembled WGS sequence"/>
</dbReference>
<keyword evidence="1 3" id="KW-0853">WD repeat</keyword>
<dbReference type="WBParaSite" id="GPUH_0000354001-mRNA-1">
    <property type="protein sequence ID" value="GPUH_0000354001-mRNA-1"/>
    <property type="gene ID" value="GPUH_0000354001"/>
</dbReference>
<dbReference type="PROSITE" id="PS50294">
    <property type="entry name" value="WD_REPEATS_REGION"/>
    <property type="match status" value="1"/>
</dbReference>
<feature type="repeat" description="WD" evidence="3">
    <location>
        <begin position="1"/>
        <end position="23"/>
    </location>
</feature>
<dbReference type="InterPro" id="IPR001680">
    <property type="entry name" value="WD40_rpt"/>
</dbReference>
<evidence type="ECO:0000313" key="6">
    <source>
        <dbReference type="WBParaSite" id="GPUH_0000354001-mRNA-1"/>
    </source>
</evidence>
<keyword evidence="5" id="KW-1185">Reference proteome</keyword>
<keyword evidence="2" id="KW-0677">Repeat</keyword>
<evidence type="ECO:0000313" key="4">
    <source>
        <dbReference type="EMBL" id="VDK39933.1"/>
    </source>
</evidence>
<dbReference type="Pfam" id="PF00400">
    <property type="entry name" value="WD40"/>
    <property type="match status" value="1"/>
</dbReference>
<proteinExistence type="predicted"/>
<protein>
    <submittedName>
        <fullName evidence="6">WD_REPEATS_REGION domain-containing protein</fullName>
    </submittedName>
</protein>
<sequence length="167" mass="18859">MTSASENGTLAIWDLNKRTLAGQLPDAHRGPITSIRYLDGQPLMVSAGTDNTLKTWLNDMGDGMPRQLVLLEGHSQPVTAVKFIDSDIYKARSFVVRAKAKKKKRDIESIELKPVIQMDIGLTREAAWDNVLCRHMDTAPVTTWTTRKQALGTHRVRFFFRLLQIIL</sequence>
<dbReference type="PANTHER" id="PTHR22840">
    <property type="entry name" value="WD REPEAT-CONTAINING PROTEIN 36"/>
    <property type="match status" value="1"/>
</dbReference>
<evidence type="ECO:0000313" key="5">
    <source>
        <dbReference type="Proteomes" id="UP000271098"/>
    </source>
</evidence>
<dbReference type="GO" id="GO:0006364">
    <property type="term" value="P:rRNA processing"/>
    <property type="evidence" value="ECO:0007669"/>
    <property type="project" value="TreeGrafter"/>
</dbReference>
<name>A0A183D493_9BILA</name>
<reference evidence="6" key="1">
    <citation type="submission" date="2016-06" db="UniProtKB">
        <authorList>
            <consortium name="WormBaseParasite"/>
        </authorList>
    </citation>
    <scope>IDENTIFICATION</scope>
</reference>
<dbReference type="InterPro" id="IPR036322">
    <property type="entry name" value="WD40_repeat_dom_sf"/>
</dbReference>
<dbReference type="OrthoDB" id="10250769at2759"/>
<feature type="repeat" description="WD" evidence="3">
    <location>
        <begin position="25"/>
        <end position="56"/>
    </location>
</feature>
<dbReference type="SUPFAM" id="SSF50978">
    <property type="entry name" value="WD40 repeat-like"/>
    <property type="match status" value="1"/>
</dbReference>
<dbReference type="GO" id="GO:0034388">
    <property type="term" value="C:Pwp2p-containing subcomplex of 90S preribosome"/>
    <property type="evidence" value="ECO:0007669"/>
    <property type="project" value="TreeGrafter"/>
</dbReference>
<accession>A0A183D493</accession>
<dbReference type="PROSITE" id="PS00678">
    <property type="entry name" value="WD_REPEATS_1"/>
    <property type="match status" value="1"/>
</dbReference>
<dbReference type="GO" id="GO:0032040">
    <property type="term" value="C:small-subunit processome"/>
    <property type="evidence" value="ECO:0007669"/>
    <property type="project" value="TreeGrafter"/>
</dbReference>
<dbReference type="EMBL" id="UYRT01006126">
    <property type="protein sequence ID" value="VDK39933.1"/>
    <property type="molecule type" value="Genomic_DNA"/>
</dbReference>
<evidence type="ECO:0000256" key="2">
    <source>
        <dbReference type="ARBA" id="ARBA00022737"/>
    </source>
</evidence>
<dbReference type="PROSITE" id="PS50082">
    <property type="entry name" value="WD_REPEATS_2"/>
    <property type="match status" value="2"/>
</dbReference>
<evidence type="ECO:0000256" key="3">
    <source>
        <dbReference type="PROSITE-ProRule" id="PRU00221"/>
    </source>
</evidence>
<dbReference type="InterPro" id="IPR015943">
    <property type="entry name" value="WD40/YVTN_repeat-like_dom_sf"/>
</dbReference>
<organism evidence="6">
    <name type="scientific">Gongylonema pulchrum</name>
    <dbReference type="NCBI Taxonomy" id="637853"/>
    <lineage>
        <taxon>Eukaryota</taxon>
        <taxon>Metazoa</taxon>
        <taxon>Ecdysozoa</taxon>
        <taxon>Nematoda</taxon>
        <taxon>Chromadorea</taxon>
        <taxon>Rhabditida</taxon>
        <taxon>Spirurina</taxon>
        <taxon>Spiruromorpha</taxon>
        <taxon>Spiruroidea</taxon>
        <taxon>Gongylonematidae</taxon>
        <taxon>Gongylonema</taxon>
    </lineage>
</organism>
<gene>
    <name evidence="4" type="ORF">GPUH_LOCUS3534</name>
</gene>
<reference evidence="4 5" key="2">
    <citation type="submission" date="2018-11" db="EMBL/GenBank/DDBJ databases">
        <authorList>
            <consortium name="Pathogen Informatics"/>
        </authorList>
    </citation>
    <scope>NUCLEOTIDE SEQUENCE [LARGE SCALE GENOMIC DNA]</scope>
</reference>
<dbReference type="PANTHER" id="PTHR22840:SF12">
    <property type="entry name" value="WD REPEAT-CONTAINING PROTEIN 36"/>
    <property type="match status" value="1"/>
</dbReference>
<dbReference type="InterPro" id="IPR019775">
    <property type="entry name" value="WD40_repeat_CS"/>
</dbReference>
<dbReference type="AlphaFoldDB" id="A0A183D493"/>
<dbReference type="Gene3D" id="2.130.10.10">
    <property type="entry name" value="YVTN repeat-like/Quinoprotein amine dehydrogenase"/>
    <property type="match status" value="2"/>
</dbReference>